<proteinExistence type="predicted"/>
<sequence>MPWCSSVTNSNNNKVDSEAFDDSAVLVVVVVVVSNSDGVAVTIITINNNNNNNNNNDNDNDDDDDRYNPIIIMRWVLRQTVNIPKEHLSLDPFPNSSYVKSLPWQRAYEYHN</sequence>
<dbReference type="AlphaFoldDB" id="A0A834NLR1"/>
<accession>A0A834NLR1</accession>
<name>A0A834NLR1_VESPE</name>
<dbReference type="Proteomes" id="UP000600918">
    <property type="component" value="Unassembled WGS sequence"/>
</dbReference>
<protein>
    <submittedName>
        <fullName evidence="1">Uncharacterized protein</fullName>
    </submittedName>
</protein>
<reference evidence="1" key="1">
    <citation type="journal article" date="2020" name="G3 (Bethesda)">
        <title>High-Quality Assemblies for Three Invasive Social Wasps from the &lt;i&gt;Vespula&lt;/i&gt; Genus.</title>
        <authorList>
            <person name="Harrop T.W.R."/>
            <person name="Guhlin J."/>
            <person name="McLaughlin G.M."/>
            <person name="Permina E."/>
            <person name="Stockwell P."/>
            <person name="Gilligan J."/>
            <person name="Le Lec M.F."/>
            <person name="Gruber M.A.M."/>
            <person name="Quinn O."/>
            <person name="Lovegrove M."/>
            <person name="Duncan E.J."/>
            <person name="Remnant E.J."/>
            <person name="Van Eeckhoven J."/>
            <person name="Graham B."/>
            <person name="Knapp R.A."/>
            <person name="Langford K.W."/>
            <person name="Kronenberg Z."/>
            <person name="Press M.O."/>
            <person name="Eacker S.M."/>
            <person name="Wilson-Rankin E.E."/>
            <person name="Purcell J."/>
            <person name="Lester P.J."/>
            <person name="Dearden P.K."/>
        </authorList>
    </citation>
    <scope>NUCLEOTIDE SEQUENCE</scope>
    <source>
        <strain evidence="1">Volc-1</strain>
    </source>
</reference>
<comment type="caution">
    <text evidence="1">The sequence shown here is derived from an EMBL/GenBank/DDBJ whole genome shotgun (WGS) entry which is preliminary data.</text>
</comment>
<gene>
    <name evidence="1" type="ORF">H0235_012700</name>
</gene>
<organism evidence="1 2">
    <name type="scientific">Vespula pensylvanica</name>
    <name type="common">Western yellow jacket</name>
    <name type="synonym">Wasp</name>
    <dbReference type="NCBI Taxonomy" id="30213"/>
    <lineage>
        <taxon>Eukaryota</taxon>
        <taxon>Metazoa</taxon>
        <taxon>Ecdysozoa</taxon>
        <taxon>Arthropoda</taxon>
        <taxon>Hexapoda</taxon>
        <taxon>Insecta</taxon>
        <taxon>Pterygota</taxon>
        <taxon>Neoptera</taxon>
        <taxon>Endopterygota</taxon>
        <taxon>Hymenoptera</taxon>
        <taxon>Apocrita</taxon>
        <taxon>Aculeata</taxon>
        <taxon>Vespoidea</taxon>
        <taxon>Vespidae</taxon>
        <taxon>Vespinae</taxon>
        <taxon>Vespula</taxon>
    </lineage>
</organism>
<evidence type="ECO:0000313" key="1">
    <source>
        <dbReference type="EMBL" id="KAF7412849.1"/>
    </source>
</evidence>
<keyword evidence="2" id="KW-1185">Reference proteome</keyword>
<dbReference type="EMBL" id="JACSDY010000012">
    <property type="protein sequence ID" value="KAF7412849.1"/>
    <property type="molecule type" value="Genomic_DNA"/>
</dbReference>
<evidence type="ECO:0000313" key="2">
    <source>
        <dbReference type="Proteomes" id="UP000600918"/>
    </source>
</evidence>